<organism evidence="1 2">
    <name type="scientific">Brassica cretica</name>
    <name type="common">Mustard</name>
    <dbReference type="NCBI Taxonomy" id="69181"/>
    <lineage>
        <taxon>Eukaryota</taxon>
        <taxon>Viridiplantae</taxon>
        <taxon>Streptophyta</taxon>
        <taxon>Embryophyta</taxon>
        <taxon>Tracheophyta</taxon>
        <taxon>Spermatophyta</taxon>
        <taxon>Magnoliopsida</taxon>
        <taxon>eudicotyledons</taxon>
        <taxon>Gunneridae</taxon>
        <taxon>Pentapetalae</taxon>
        <taxon>rosids</taxon>
        <taxon>malvids</taxon>
        <taxon>Brassicales</taxon>
        <taxon>Brassicaceae</taxon>
        <taxon>Brassiceae</taxon>
        <taxon>Brassica</taxon>
    </lineage>
</organism>
<gene>
    <name evidence="1" type="ORF">F2Q69_00022556</name>
</gene>
<sequence>MEGSFSVSTNKDPYVLYEFDVSSYSSLKSNKFWKQREFGGYSDFTRLVCPHTSLFVQRYFYRDFGKLRMKEERARRFSVFKEYNREGREVLQIYSLISFRSQKLVSFFLPHFSSIQISIQNKWGATLLGIRLKELSGILDLYLKLRFWRSLQAELILYKIFATKSFACGVTRTSLGFGFQGISINILCETWTDYSIGISINILCETWTDYSIGISIDALGQALMRGLNMLTKLPISALAYLAILSQLGWIQDGHKICSAHILASPSTDAKAVSSIDGPSSPRQVPLSRQTDYFSVKRA</sequence>
<evidence type="ECO:0000313" key="2">
    <source>
        <dbReference type="Proteomes" id="UP000712600"/>
    </source>
</evidence>
<comment type="caution">
    <text evidence="1">The sequence shown here is derived from an EMBL/GenBank/DDBJ whole genome shotgun (WGS) entry which is preliminary data.</text>
</comment>
<evidence type="ECO:0000313" key="1">
    <source>
        <dbReference type="EMBL" id="KAF3536319.1"/>
    </source>
</evidence>
<accession>A0A8S9Q108</accession>
<proteinExistence type="predicted"/>
<dbReference type="Proteomes" id="UP000712600">
    <property type="component" value="Unassembled WGS sequence"/>
</dbReference>
<dbReference type="EMBL" id="QGKX02001290">
    <property type="protein sequence ID" value="KAF3536319.1"/>
    <property type="molecule type" value="Genomic_DNA"/>
</dbReference>
<name>A0A8S9Q108_BRACR</name>
<dbReference type="AlphaFoldDB" id="A0A8S9Q108"/>
<reference evidence="1" key="1">
    <citation type="submission" date="2019-12" db="EMBL/GenBank/DDBJ databases">
        <title>Genome sequencing and annotation of Brassica cretica.</title>
        <authorList>
            <person name="Studholme D.J."/>
            <person name="Sarris P."/>
        </authorList>
    </citation>
    <scope>NUCLEOTIDE SEQUENCE</scope>
    <source>
        <strain evidence="1">PFS-109/04</strain>
        <tissue evidence="1">Leaf</tissue>
    </source>
</reference>
<protein>
    <submittedName>
        <fullName evidence="1">Uncharacterized protein</fullName>
    </submittedName>
</protein>